<feature type="non-terminal residue" evidence="1">
    <location>
        <position position="1"/>
    </location>
</feature>
<protein>
    <recommendedName>
        <fullName evidence="2">Serine protease</fullName>
    </recommendedName>
</protein>
<dbReference type="Gene3D" id="2.40.10.120">
    <property type="match status" value="1"/>
</dbReference>
<dbReference type="AlphaFoldDB" id="A0A382M4T5"/>
<evidence type="ECO:0000313" key="1">
    <source>
        <dbReference type="EMBL" id="SVC43628.1"/>
    </source>
</evidence>
<feature type="non-terminal residue" evidence="1">
    <location>
        <position position="56"/>
    </location>
</feature>
<evidence type="ECO:0008006" key="2">
    <source>
        <dbReference type="Google" id="ProtNLM"/>
    </source>
</evidence>
<dbReference type="Pfam" id="PF13365">
    <property type="entry name" value="Trypsin_2"/>
    <property type="match status" value="1"/>
</dbReference>
<sequence length="56" mass="6114">VIGFDPYGDISLLKIAEGKDLPYCELGDSDQLKIGQPVIAVGNPFLIGRQNWQPTI</sequence>
<dbReference type="InterPro" id="IPR009003">
    <property type="entry name" value="Peptidase_S1_PA"/>
</dbReference>
<proteinExistence type="predicted"/>
<gene>
    <name evidence="1" type="ORF">METZ01_LOCUS296482</name>
</gene>
<dbReference type="EMBL" id="UINC01091113">
    <property type="protein sequence ID" value="SVC43628.1"/>
    <property type="molecule type" value="Genomic_DNA"/>
</dbReference>
<organism evidence="1">
    <name type="scientific">marine metagenome</name>
    <dbReference type="NCBI Taxonomy" id="408172"/>
    <lineage>
        <taxon>unclassified sequences</taxon>
        <taxon>metagenomes</taxon>
        <taxon>ecological metagenomes</taxon>
    </lineage>
</organism>
<accession>A0A382M4T5</accession>
<reference evidence="1" key="1">
    <citation type="submission" date="2018-05" db="EMBL/GenBank/DDBJ databases">
        <authorList>
            <person name="Lanie J.A."/>
            <person name="Ng W.-L."/>
            <person name="Kazmierczak K.M."/>
            <person name="Andrzejewski T.M."/>
            <person name="Davidsen T.M."/>
            <person name="Wayne K.J."/>
            <person name="Tettelin H."/>
            <person name="Glass J.I."/>
            <person name="Rusch D."/>
            <person name="Podicherti R."/>
            <person name="Tsui H.-C.T."/>
            <person name="Winkler M.E."/>
        </authorList>
    </citation>
    <scope>NUCLEOTIDE SEQUENCE</scope>
</reference>
<dbReference type="SUPFAM" id="SSF50494">
    <property type="entry name" value="Trypsin-like serine proteases"/>
    <property type="match status" value="1"/>
</dbReference>
<name>A0A382M4T5_9ZZZZ</name>